<dbReference type="AlphaFoldDB" id="A0A6D2KM13"/>
<reference evidence="1" key="1">
    <citation type="submission" date="2020-01" db="EMBL/GenBank/DDBJ databases">
        <authorList>
            <person name="Mishra B."/>
        </authorList>
    </citation>
    <scope>NUCLEOTIDE SEQUENCE [LARGE SCALE GENOMIC DNA]</scope>
</reference>
<keyword evidence="2" id="KW-1185">Reference proteome</keyword>
<proteinExistence type="predicted"/>
<organism evidence="1 2">
    <name type="scientific">Microthlaspi erraticum</name>
    <dbReference type="NCBI Taxonomy" id="1685480"/>
    <lineage>
        <taxon>Eukaryota</taxon>
        <taxon>Viridiplantae</taxon>
        <taxon>Streptophyta</taxon>
        <taxon>Embryophyta</taxon>
        <taxon>Tracheophyta</taxon>
        <taxon>Spermatophyta</taxon>
        <taxon>Magnoliopsida</taxon>
        <taxon>eudicotyledons</taxon>
        <taxon>Gunneridae</taxon>
        <taxon>Pentapetalae</taxon>
        <taxon>rosids</taxon>
        <taxon>malvids</taxon>
        <taxon>Brassicales</taxon>
        <taxon>Brassicaceae</taxon>
        <taxon>Coluteocarpeae</taxon>
        <taxon>Microthlaspi</taxon>
    </lineage>
</organism>
<name>A0A6D2KM13_9BRAS</name>
<sequence length="286" mass="31312">MVVARAIVSSCLRESSSQAVVSRELRNRVVDSDELDCVVERAPELLATPDLRLIGELSDLRASRELVDFVFLEEVQAFSFPDQDARLSSLSGDIKALFCKAVIVFSISVKEAAILLLRCGFPSSSSSSDLQLADLLRHGSIYKFTPFPAGARPSAPASGVVKLSVTGSMPFLLVTLLCSSSCFRVVRRVSSSLVSELFSASCSSVLFCRRRSSPASLPAQSLCLYWLVDPLLLEFSDLRVDCLLMGEFPSRCSVLGYLFRSRVFMSEKFSNPPPSSAKLWELESAQ</sequence>
<comment type="caution">
    <text evidence="1">The sequence shown here is derived from an EMBL/GenBank/DDBJ whole genome shotgun (WGS) entry which is preliminary data.</text>
</comment>
<dbReference type="EMBL" id="CACVBM020001518">
    <property type="protein sequence ID" value="CAA7052961.1"/>
    <property type="molecule type" value="Genomic_DNA"/>
</dbReference>
<evidence type="ECO:0000313" key="2">
    <source>
        <dbReference type="Proteomes" id="UP000467841"/>
    </source>
</evidence>
<dbReference type="Proteomes" id="UP000467841">
    <property type="component" value="Unassembled WGS sequence"/>
</dbReference>
<evidence type="ECO:0000313" key="1">
    <source>
        <dbReference type="EMBL" id="CAA7052961.1"/>
    </source>
</evidence>
<protein>
    <submittedName>
        <fullName evidence="1">Uncharacterized protein</fullName>
    </submittedName>
</protein>
<gene>
    <name evidence="1" type="ORF">MERR_LOCUS40196</name>
</gene>
<accession>A0A6D2KM13</accession>